<dbReference type="Proteomes" id="UP001321453">
    <property type="component" value="Unassembled WGS sequence"/>
</dbReference>
<accession>A0ABT7S7U7</accession>
<evidence type="ECO:0000259" key="7">
    <source>
        <dbReference type="Pfam" id="PF00296"/>
    </source>
</evidence>
<dbReference type="PANTHER" id="PTHR30011">
    <property type="entry name" value="ALKANESULFONATE MONOOXYGENASE-RELATED"/>
    <property type="match status" value="1"/>
</dbReference>
<keyword evidence="3" id="KW-0560">Oxidoreductase</keyword>
<dbReference type="Gene3D" id="3.20.20.30">
    <property type="entry name" value="Luciferase-like domain"/>
    <property type="match status" value="1"/>
</dbReference>
<evidence type="ECO:0000256" key="2">
    <source>
        <dbReference type="ARBA" id="ARBA00022643"/>
    </source>
</evidence>
<evidence type="ECO:0000256" key="4">
    <source>
        <dbReference type="ARBA" id="ARBA00023033"/>
    </source>
</evidence>
<dbReference type="PANTHER" id="PTHR30011:SF16">
    <property type="entry name" value="C2H2 FINGER DOMAIN TRANSCRIPTION FACTOR (EUROFUNG)-RELATED"/>
    <property type="match status" value="1"/>
</dbReference>
<sequence length="437" mass="47886">MTDRFPHAHVHLGVFFQGVNHSTIWSDPASGSQLDFETFRQVVQTAERGLFDAFFLGEGLRLREQNGLLHDLDVVGRPDAITQLAALAAVTTHIGLAATQNVTYNDPADLARRLASLHALSGGRAAWNIVTTDNAWTGENFRRGGWLHHSQRYERAAEFVQAAQAIWDGFGSTVRYAASTVELEVQPTVELADHPVLFQAGDSPDGRDFAARHAEVIFSAHGTDFDDALGFADDIRARLRAAGRPEDDIKVLPSTQFILAATDEEAREKARWVKEQQVTPATALSLLGQVWGEDLSSYDPDGPLPAHDPAITQVSETRGSPRPGADPRAVARAWRERAEAEHLTIRQLVLAQDRQRGFVGSVESVADELVRWVRSGATDGFNITPWLVPTGLDDVVDLLVPALQERGAYRTEYTSTSLRDHLGLRAPVPHRAVLVGA</sequence>
<evidence type="ECO:0000313" key="8">
    <source>
        <dbReference type="EMBL" id="MDM7831666.1"/>
    </source>
</evidence>
<evidence type="ECO:0000256" key="1">
    <source>
        <dbReference type="ARBA" id="ARBA00022630"/>
    </source>
</evidence>
<dbReference type="InterPro" id="IPR051260">
    <property type="entry name" value="Diverse_substr_monoxygenases"/>
</dbReference>
<comment type="similarity">
    <text evidence="5">Belongs to the NtaA/SnaA/DszA monooxygenase family.</text>
</comment>
<proteinExistence type="inferred from homology"/>
<dbReference type="InterPro" id="IPR016215">
    <property type="entry name" value="NTA_MOA"/>
</dbReference>
<evidence type="ECO:0000313" key="9">
    <source>
        <dbReference type="Proteomes" id="UP001321453"/>
    </source>
</evidence>
<feature type="region of interest" description="Disordered" evidence="6">
    <location>
        <begin position="304"/>
        <end position="327"/>
    </location>
</feature>
<feature type="domain" description="Luciferase-like" evidence="7">
    <location>
        <begin position="28"/>
        <end position="378"/>
    </location>
</feature>
<evidence type="ECO:0000256" key="3">
    <source>
        <dbReference type="ARBA" id="ARBA00023002"/>
    </source>
</evidence>
<name>A0ABT7S7U7_9CELL</name>
<dbReference type="PIRSF" id="PIRSF000337">
    <property type="entry name" value="NTA_MOA"/>
    <property type="match status" value="1"/>
</dbReference>
<comment type="caution">
    <text evidence="8">The sequence shown here is derived from an EMBL/GenBank/DDBJ whole genome shotgun (WGS) entry which is preliminary data.</text>
</comment>
<keyword evidence="4" id="KW-0503">Monooxygenase</keyword>
<dbReference type="SUPFAM" id="SSF51679">
    <property type="entry name" value="Bacterial luciferase-like"/>
    <property type="match status" value="1"/>
</dbReference>
<keyword evidence="1" id="KW-0285">Flavoprotein</keyword>
<protein>
    <submittedName>
        <fullName evidence="8">LLM class flavin-dependent oxidoreductase</fullName>
    </submittedName>
</protein>
<dbReference type="InterPro" id="IPR036661">
    <property type="entry name" value="Luciferase-like_sf"/>
</dbReference>
<organism evidence="8 9">
    <name type="scientific">Cellulomonas edaphi</name>
    <dbReference type="NCBI Taxonomy" id="3053468"/>
    <lineage>
        <taxon>Bacteria</taxon>
        <taxon>Bacillati</taxon>
        <taxon>Actinomycetota</taxon>
        <taxon>Actinomycetes</taxon>
        <taxon>Micrococcales</taxon>
        <taxon>Cellulomonadaceae</taxon>
        <taxon>Cellulomonas</taxon>
    </lineage>
</organism>
<dbReference type="Pfam" id="PF00296">
    <property type="entry name" value="Bac_luciferase"/>
    <property type="match status" value="1"/>
</dbReference>
<evidence type="ECO:0000256" key="6">
    <source>
        <dbReference type="SAM" id="MobiDB-lite"/>
    </source>
</evidence>
<keyword evidence="2" id="KW-0288">FMN</keyword>
<reference evidence="8 9" key="1">
    <citation type="submission" date="2023-06" db="EMBL/GenBank/DDBJ databases">
        <title>Cellulomonas sp. MW9 Whole genome sequence.</title>
        <authorList>
            <person name="Park S."/>
        </authorList>
    </citation>
    <scope>NUCLEOTIDE SEQUENCE [LARGE SCALE GENOMIC DNA]</scope>
    <source>
        <strain evidence="8 9">MW9</strain>
    </source>
</reference>
<dbReference type="InterPro" id="IPR011251">
    <property type="entry name" value="Luciferase-like_dom"/>
</dbReference>
<gene>
    <name evidence="8" type="ORF">QRT05_10010</name>
</gene>
<evidence type="ECO:0000256" key="5">
    <source>
        <dbReference type="ARBA" id="ARBA00033748"/>
    </source>
</evidence>
<keyword evidence="9" id="KW-1185">Reference proteome</keyword>
<dbReference type="EMBL" id="JAUCGR010000002">
    <property type="protein sequence ID" value="MDM7831666.1"/>
    <property type="molecule type" value="Genomic_DNA"/>
</dbReference>
<dbReference type="RefSeq" id="WP_289447066.1">
    <property type="nucleotide sequence ID" value="NZ_JAUCGR010000002.1"/>
</dbReference>